<organism evidence="3 4">
    <name type="scientific">Protopolystoma xenopodis</name>
    <dbReference type="NCBI Taxonomy" id="117903"/>
    <lineage>
        <taxon>Eukaryota</taxon>
        <taxon>Metazoa</taxon>
        <taxon>Spiralia</taxon>
        <taxon>Lophotrochozoa</taxon>
        <taxon>Platyhelminthes</taxon>
        <taxon>Monogenea</taxon>
        <taxon>Polyopisthocotylea</taxon>
        <taxon>Polystomatidea</taxon>
        <taxon>Polystomatidae</taxon>
        <taxon>Protopolystoma</taxon>
    </lineage>
</organism>
<evidence type="ECO:0000313" key="2">
    <source>
        <dbReference type="EMBL" id="VEL25605.1"/>
    </source>
</evidence>
<sequence length="86" mass="9959">MPSLLGRDSKKRELITNLSRAYEMIAREHHISLGDFPKLERMQETLALQDFKTFSVLQPKLIKSVDDMLANDIAKLMQMISQVRNL</sequence>
<gene>
    <name evidence="2" type="ORF">PXEA_LOCUS19045</name>
    <name evidence="3" type="ORF">PXEA_LOCUS36691</name>
</gene>
<evidence type="ECO:0000313" key="4">
    <source>
        <dbReference type="Proteomes" id="UP000784294"/>
    </source>
</evidence>
<accession>A0A3S5B1M0</accession>
<evidence type="ECO:0000313" key="3">
    <source>
        <dbReference type="EMBL" id="VEL43251.1"/>
    </source>
</evidence>
<comment type="caution">
    <text evidence="3">The sequence shown here is derived from an EMBL/GenBank/DDBJ whole genome shotgun (WGS) entry which is preliminary data.</text>
</comment>
<reference evidence="3" key="1">
    <citation type="submission" date="2018-11" db="EMBL/GenBank/DDBJ databases">
        <authorList>
            <consortium name="Pathogen Informatics"/>
        </authorList>
    </citation>
    <scope>NUCLEOTIDE SEQUENCE</scope>
</reference>
<proteinExistence type="predicted"/>
<dbReference type="EMBL" id="CAAALY010279892">
    <property type="protein sequence ID" value="VEL43251.1"/>
    <property type="molecule type" value="Genomic_DNA"/>
</dbReference>
<protein>
    <recommendedName>
        <fullName evidence="1">DUF5600 domain-containing protein</fullName>
    </recommendedName>
</protein>
<dbReference type="InterPro" id="IPR040990">
    <property type="entry name" value="DUF5600"/>
</dbReference>
<evidence type="ECO:0000259" key="1">
    <source>
        <dbReference type="Pfam" id="PF18150"/>
    </source>
</evidence>
<keyword evidence="4" id="KW-1185">Reference proteome</keyword>
<name>A0A3S5B1M0_9PLAT</name>
<dbReference type="AlphaFoldDB" id="A0A3S5B1M0"/>
<feature type="domain" description="DUF5600" evidence="1">
    <location>
        <begin position="1"/>
        <end position="77"/>
    </location>
</feature>
<dbReference type="Proteomes" id="UP000784294">
    <property type="component" value="Unassembled WGS sequence"/>
</dbReference>
<dbReference type="EMBL" id="CAAALY010075089">
    <property type="protein sequence ID" value="VEL25605.1"/>
    <property type="molecule type" value="Genomic_DNA"/>
</dbReference>
<dbReference type="OrthoDB" id="1716625at2759"/>
<dbReference type="Gene3D" id="1.10.268.20">
    <property type="match status" value="1"/>
</dbReference>
<dbReference type="Pfam" id="PF18150">
    <property type="entry name" value="DUF5600"/>
    <property type="match status" value="1"/>
</dbReference>